<evidence type="ECO:0000256" key="1">
    <source>
        <dbReference type="ARBA" id="ARBA00022980"/>
    </source>
</evidence>
<dbReference type="SUPFAM" id="SSF54189">
    <property type="entry name" value="Ribosomal proteins S24e, L23 and L15e"/>
    <property type="match status" value="1"/>
</dbReference>
<dbReference type="GO" id="GO:0005840">
    <property type="term" value="C:ribosome"/>
    <property type="evidence" value="ECO:0007669"/>
    <property type="project" value="UniProtKB-KW"/>
</dbReference>
<evidence type="ECO:0000256" key="2">
    <source>
        <dbReference type="ARBA" id="ARBA00023274"/>
    </source>
</evidence>
<sequence>MNLKIIKTKEKYLIDRSFNKYDLKEYLSKLYGLKVQKITTRVLRNGLKKAVCLMVK</sequence>
<dbReference type="GO" id="GO:1990904">
    <property type="term" value="C:ribonucleoprotein complex"/>
    <property type="evidence" value="ECO:0007669"/>
    <property type="project" value="UniProtKB-KW"/>
</dbReference>
<dbReference type="RefSeq" id="YP_009245602.1">
    <property type="nucleotide sequence ID" value="NC_029886.1"/>
</dbReference>
<dbReference type="InterPro" id="IPR012677">
    <property type="entry name" value="Nucleotide-bd_a/b_plait_sf"/>
</dbReference>
<geneLocation type="mitochondrion" evidence="3"/>
<dbReference type="GO" id="GO:0003735">
    <property type="term" value="F:structural constituent of ribosome"/>
    <property type="evidence" value="ECO:0007669"/>
    <property type="project" value="InterPro"/>
</dbReference>
<accession>A0A146I715</accession>
<keyword evidence="2" id="KW-0687">Ribonucleoprotein</keyword>
<name>A0A146I715_9EUKA</name>
<dbReference type="EMBL" id="AP015014">
    <property type="protein sequence ID" value="BAU71454.1"/>
    <property type="molecule type" value="Genomic_DNA"/>
</dbReference>
<keyword evidence="3" id="KW-0496">Mitochondrion</keyword>
<dbReference type="AlphaFoldDB" id="A0A146I715"/>
<organism evidence="3">
    <name type="scientific">Diphylleia rotans</name>
    <dbReference type="NCBI Taxonomy" id="190327"/>
    <lineage>
        <taxon>Eukaryota</taxon>
        <taxon>CRuMs</taxon>
        <taxon>Collodictyonidae</taxon>
        <taxon>Diphylleia</taxon>
    </lineage>
</organism>
<gene>
    <name evidence="3" type="primary">rpl23</name>
</gene>
<dbReference type="GeneID" id="27217937"/>
<proteinExistence type="predicted"/>
<reference evidence="3" key="1">
    <citation type="submission" date="2015-10" db="EMBL/GenBank/DDBJ databases">
        <title>The mitochondrial genome of Diphylleia rotans.</title>
        <authorList>
            <person name="Kamikawa R."/>
            <person name="Roger A.J."/>
        </authorList>
    </citation>
    <scope>NUCLEOTIDE SEQUENCE</scope>
    <source>
        <strain evidence="3">NIES-3764</strain>
    </source>
</reference>
<protein>
    <submittedName>
        <fullName evidence="3">Ribosomal protein L23</fullName>
    </submittedName>
</protein>
<dbReference type="InterPro" id="IPR012678">
    <property type="entry name" value="Ribosomal_uL23/eL15/eS24_sf"/>
</dbReference>
<dbReference type="SMR" id="A0A146I715"/>
<dbReference type="GO" id="GO:0006412">
    <property type="term" value="P:translation"/>
    <property type="evidence" value="ECO:0007669"/>
    <property type="project" value="InterPro"/>
</dbReference>
<dbReference type="Gene3D" id="3.30.70.330">
    <property type="match status" value="1"/>
</dbReference>
<evidence type="ECO:0000313" key="3">
    <source>
        <dbReference type="EMBL" id="BAU71454.1"/>
    </source>
</evidence>
<keyword evidence="1 3" id="KW-0689">Ribosomal protein</keyword>